<feature type="binding site" evidence="9">
    <location>
        <position position="137"/>
    </location>
    <ligand>
        <name>ATP</name>
        <dbReference type="ChEBI" id="CHEBI:30616"/>
    </ligand>
</feature>
<reference evidence="13" key="1">
    <citation type="submission" date="2018-07" db="EMBL/GenBank/DDBJ databases">
        <authorList>
            <person name="Liu B.-T."/>
            <person name="Du Z."/>
        </authorList>
    </citation>
    <scope>NUCLEOTIDE SEQUENCE [LARGE SCALE GENOMIC DNA]</scope>
    <source>
        <strain evidence="13">XYN52</strain>
    </source>
</reference>
<organism evidence="12 13">
    <name type="scientific">Pelagibacterium lacus</name>
    <dbReference type="NCBI Taxonomy" id="2282655"/>
    <lineage>
        <taxon>Bacteria</taxon>
        <taxon>Pseudomonadati</taxon>
        <taxon>Pseudomonadota</taxon>
        <taxon>Alphaproteobacteria</taxon>
        <taxon>Hyphomicrobiales</taxon>
        <taxon>Devosiaceae</taxon>
        <taxon>Pelagibacterium</taxon>
    </lineage>
</organism>
<evidence type="ECO:0000256" key="8">
    <source>
        <dbReference type="ARBA" id="ARBA00051542"/>
    </source>
</evidence>
<dbReference type="Gene3D" id="2.40.30.10">
    <property type="entry name" value="Translation factors"/>
    <property type="match status" value="1"/>
</dbReference>
<evidence type="ECO:0000256" key="6">
    <source>
        <dbReference type="ARBA" id="ARBA00022884"/>
    </source>
</evidence>
<feature type="active site" description="Cysteine persulfide intermediate" evidence="9">
    <location>
        <position position="209"/>
    </location>
</feature>
<dbReference type="Gene3D" id="2.30.30.280">
    <property type="entry name" value="Adenine nucleotide alpha hydrolases-like domains"/>
    <property type="match status" value="1"/>
</dbReference>
<evidence type="ECO:0000256" key="4">
    <source>
        <dbReference type="ARBA" id="ARBA00022741"/>
    </source>
</evidence>
<dbReference type="HAMAP" id="MF_00144">
    <property type="entry name" value="tRNA_thiouridyl_MnmA"/>
    <property type="match status" value="1"/>
</dbReference>
<accession>A0A369W0P4</accession>
<dbReference type="OrthoDB" id="9800696at2"/>
<keyword evidence="7" id="KW-1015">Disulfide bond</keyword>
<evidence type="ECO:0000313" key="13">
    <source>
        <dbReference type="Proteomes" id="UP000253759"/>
    </source>
</evidence>
<keyword evidence="5 9" id="KW-0067">ATP-binding</keyword>
<proteinExistence type="inferred from homology"/>
<feature type="binding site" evidence="9">
    <location>
        <position position="45"/>
    </location>
    <ligand>
        <name>ATP</name>
        <dbReference type="ChEBI" id="CHEBI:30616"/>
    </ligand>
</feature>
<evidence type="ECO:0000256" key="9">
    <source>
        <dbReference type="HAMAP-Rule" id="MF_00144"/>
    </source>
</evidence>
<keyword evidence="2 9" id="KW-0808">Transferase</keyword>
<dbReference type="InterPro" id="IPR046885">
    <property type="entry name" value="MnmA-like_C"/>
</dbReference>
<dbReference type="NCBIfam" id="TIGR00420">
    <property type="entry name" value="trmU"/>
    <property type="match status" value="1"/>
</dbReference>
<dbReference type="PANTHER" id="PTHR11933:SF5">
    <property type="entry name" value="MITOCHONDRIAL TRNA-SPECIFIC 2-THIOURIDYLASE 1"/>
    <property type="match status" value="1"/>
</dbReference>
<feature type="region of interest" description="Interaction with tRNA" evidence="9">
    <location>
        <begin position="159"/>
        <end position="161"/>
    </location>
</feature>
<dbReference type="InterPro" id="IPR014729">
    <property type="entry name" value="Rossmann-like_a/b/a_fold"/>
</dbReference>
<keyword evidence="4 9" id="KW-0547">Nucleotide-binding</keyword>
<dbReference type="Pfam" id="PF20259">
    <property type="entry name" value="tRNA_Me_trans_M"/>
    <property type="match status" value="1"/>
</dbReference>
<dbReference type="SUPFAM" id="SSF52402">
    <property type="entry name" value="Adenine nucleotide alpha hydrolases-like"/>
    <property type="match status" value="1"/>
</dbReference>
<feature type="site" description="Interaction with tRNA" evidence="9">
    <location>
        <position position="138"/>
    </location>
</feature>
<dbReference type="FunFam" id="3.40.50.620:FF:000115">
    <property type="entry name" value="tRNA-specific 2-thiouridylase MnmA"/>
    <property type="match status" value="1"/>
</dbReference>
<keyword evidence="13" id="KW-1185">Reference proteome</keyword>
<dbReference type="CDD" id="cd01998">
    <property type="entry name" value="MnmA_TRMU-like"/>
    <property type="match status" value="1"/>
</dbReference>
<feature type="domain" description="tRNA-specific 2-thiouridylase MnmA-like central" evidence="11">
    <location>
        <begin position="222"/>
        <end position="281"/>
    </location>
</feature>
<feature type="binding site" evidence="9">
    <location>
        <begin position="19"/>
        <end position="26"/>
    </location>
    <ligand>
        <name>ATP</name>
        <dbReference type="ChEBI" id="CHEBI:30616"/>
    </ligand>
</feature>
<dbReference type="EC" id="2.8.1.13" evidence="9"/>
<dbReference type="GO" id="GO:0000049">
    <property type="term" value="F:tRNA binding"/>
    <property type="evidence" value="ECO:0007669"/>
    <property type="project" value="UniProtKB-KW"/>
</dbReference>
<comment type="function">
    <text evidence="9">Catalyzes the 2-thiolation of uridine at the wobble position (U34) of tRNA, leading to the formation of s(2)U34.</text>
</comment>
<evidence type="ECO:0000256" key="7">
    <source>
        <dbReference type="ARBA" id="ARBA00023157"/>
    </source>
</evidence>
<evidence type="ECO:0000313" key="12">
    <source>
        <dbReference type="EMBL" id="RDE08236.1"/>
    </source>
</evidence>
<protein>
    <recommendedName>
        <fullName evidence="9">tRNA-specific 2-thiouridylase MnmA</fullName>
        <ecNumber evidence="9">2.8.1.13</ecNumber>
    </recommendedName>
</protein>
<evidence type="ECO:0000259" key="11">
    <source>
        <dbReference type="Pfam" id="PF20259"/>
    </source>
</evidence>
<gene>
    <name evidence="9" type="primary">mnmA</name>
    <name evidence="12" type="ORF">DVH29_12435</name>
</gene>
<dbReference type="GO" id="GO:0005524">
    <property type="term" value="F:ATP binding"/>
    <property type="evidence" value="ECO:0007669"/>
    <property type="project" value="UniProtKB-KW"/>
</dbReference>
<dbReference type="InterPro" id="IPR046884">
    <property type="entry name" value="MnmA-like_central"/>
</dbReference>
<dbReference type="GO" id="GO:0103016">
    <property type="term" value="F:tRNA-uridine 2-sulfurtransferase activity"/>
    <property type="evidence" value="ECO:0007669"/>
    <property type="project" value="UniProtKB-EC"/>
</dbReference>
<keyword evidence="3 9" id="KW-0819">tRNA processing</keyword>
<dbReference type="NCBIfam" id="NF001138">
    <property type="entry name" value="PRK00143.1"/>
    <property type="match status" value="1"/>
</dbReference>
<dbReference type="Gene3D" id="3.40.50.620">
    <property type="entry name" value="HUPs"/>
    <property type="match status" value="1"/>
</dbReference>
<keyword evidence="9" id="KW-0963">Cytoplasm</keyword>
<comment type="catalytic activity">
    <reaction evidence="8 9">
        <text>S-sulfanyl-L-cysteinyl-[protein] + uridine(34) in tRNA + AH2 + ATP = 2-thiouridine(34) in tRNA + L-cysteinyl-[protein] + A + AMP + diphosphate + H(+)</text>
        <dbReference type="Rhea" id="RHEA:47032"/>
        <dbReference type="Rhea" id="RHEA-COMP:10131"/>
        <dbReference type="Rhea" id="RHEA-COMP:11726"/>
        <dbReference type="Rhea" id="RHEA-COMP:11727"/>
        <dbReference type="Rhea" id="RHEA-COMP:11728"/>
        <dbReference type="ChEBI" id="CHEBI:13193"/>
        <dbReference type="ChEBI" id="CHEBI:15378"/>
        <dbReference type="ChEBI" id="CHEBI:17499"/>
        <dbReference type="ChEBI" id="CHEBI:29950"/>
        <dbReference type="ChEBI" id="CHEBI:30616"/>
        <dbReference type="ChEBI" id="CHEBI:33019"/>
        <dbReference type="ChEBI" id="CHEBI:61963"/>
        <dbReference type="ChEBI" id="CHEBI:65315"/>
        <dbReference type="ChEBI" id="CHEBI:87170"/>
        <dbReference type="ChEBI" id="CHEBI:456215"/>
        <dbReference type="EC" id="2.8.1.13"/>
    </reaction>
</comment>
<feature type="site" description="Interaction with tRNA" evidence="9">
    <location>
        <position position="352"/>
    </location>
</feature>
<evidence type="ECO:0000256" key="1">
    <source>
        <dbReference type="ARBA" id="ARBA00022555"/>
    </source>
</evidence>
<comment type="similarity">
    <text evidence="9">Belongs to the MnmA/TRMU family.</text>
</comment>
<dbReference type="InterPro" id="IPR023382">
    <property type="entry name" value="MnmA-like_central_sf"/>
</dbReference>
<comment type="caution">
    <text evidence="9">Lacks conserved residue(s) required for the propagation of feature annotation.</text>
</comment>
<dbReference type="FunFam" id="2.30.30.280:FF:000001">
    <property type="entry name" value="tRNA-specific 2-thiouridylase MnmA"/>
    <property type="match status" value="1"/>
</dbReference>
<sequence>MVNSLGFDRPPGETRVVVAMSGGVDSSVVAGLLAREGYEVIGVTLQLYDHGEATFRKGSCCAGQDIHDARRVSATLGIPHYVLDYEERFRKAVIEPFAASYAAGETPIPCVACNQSVKFVDLLEVAKDLGADCLATGHYVRSRIVDGKRQLLRPLDGDKDQTYFLFATTAGQLDFLRFPLGNMTKDETRAMAREMGLAISEKSDSQDICFVPQGSYSDVIRKLMPEAEQPGDIVDRDGNVLGRHKGIIHYTVGQRRGLGVAAGEALYVLSLDARTQRVVVGPKSALSTHTIRLRDVNWLGARPLAQMADGNGLALEAKVRSTRAPQEAVAFMRDGDVYVTLIAGESGIAPGQACVLYSDDSADAQVLGGGFIAEAVETAMVA</sequence>
<dbReference type="Pfam" id="PF03054">
    <property type="entry name" value="tRNA_Me_trans"/>
    <property type="match status" value="1"/>
</dbReference>
<evidence type="ECO:0000256" key="5">
    <source>
        <dbReference type="ARBA" id="ARBA00022840"/>
    </source>
</evidence>
<name>A0A369W0P4_9HYPH</name>
<dbReference type="EMBL" id="QQNH01000020">
    <property type="protein sequence ID" value="RDE08236.1"/>
    <property type="molecule type" value="Genomic_DNA"/>
</dbReference>
<dbReference type="PANTHER" id="PTHR11933">
    <property type="entry name" value="TRNA 5-METHYLAMINOMETHYL-2-THIOURIDYLATE -METHYLTRANSFERASE"/>
    <property type="match status" value="1"/>
</dbReference>
<dbReference type="InterPro" id="IPR004506">
    <property type="entry name" value="MnmA-like"/>
</dbReference>
<keyword evidence="6 9" id="KW-0694">RNA-binding</keyword>
<dbReference type="Pfam" id="PF20258">
    <property type="entry name" value="tRNA_Me_trans_C"/>
    <property type="match status" value="1"/>
</dbReference>
<feature type="active site" description="Nucleophile" evidence="9">
    <location>
        <position position="113"/>
    </location>
</feature>
<dbReference type="GO" id="GO:0002143">
    <property type="term" value="P:tRNA wobble position uridine thiolation"/>
    <property type="evidence" value="ECO:0007669"/>
    <property type="project" value="TreeGrafter"/>
</dbReference>
<dbReference type="GO" id="GO:0005737">
    <property type="term" value="C:cytoplasm"/>
    <property type="evidence" value="ECO:0007669"/>
    <property type="project" value="UniProtKB-SubCell"/>
</dbReference>
<evidence type="ECO:0000256" key="2">
    <source>
        <dbReference type="ARBA" id="ARBA00022679"/>
    </source>
</evidence>
<evidence type="ECO:0000259" key="10">
    <source>
        <dbReference type="Pfam" id="PF20258"/>
    </source>
</evidence>
<evidence type="ECO:0000256" key="3">
    <source>
        <dbReference type="ARBA" id="ARBA00022694"/>
    </source>
</evidence>
<dbReference type="AlphaFoldDB" id="A0A369W0P4"/>
<comment type="caution">
    <text evidence="12">The sequence shown here is derived from an EMBL/GenBank/DDBJ whole genome shotgun (WGS) entry which is preliminary data.</text>
</comment>
<comment type="subcellular location">
    <subcellularLocation>
        <location evidence="9">Cytoplasm</location>
    </subcellularLocation>
</comment>
<keyword evidence="1 9" id="KW-0820">tRNA-binding</keyword>
<feature type="domain" description="tRNA-specific 2-thiouridylase MnmA-like C-terminal" evidence="10">
    <location>
        <begin position="289"/>
        <end position="372"/>
    </location>
</feature>
<dbReference type="Proteomes" id="UP000253759">
    <property type="component" value="Unassembled WGS sequence"/>
</dbReference>